<dbReference type="Proteomes" id="UP001159427">
    <property type="component" value="Unassembled WGS sequence"/>
</dbReference>
<keyword evidence="5 9" id="KW-0560">Oxidoreductase</keyword>
<feature type="compositionally biased region" description="Basic and acidic residues" evidence="10">
    <location>
        <begin position="911"/>
        <end position="923"/>
    </location>
</feature>
<keyword evidence="4 8" id="KW-0067">ATP-binding</keyword>
<evidence type="ECO:0000256" key="2">
    <source>
        <dbReference type="ARBA" id="ARBA00022533"/>
    </source>
</evidence>
<dbReference type="EC" id="1.17.4.1" evidence="9"/>
<feature type="compositionally biased region" description="Acidic residues" evidence="10">
    <location>
        <begin position="869"/>
        <end position="884"/>
    </location>
</feature>
<feature type="compositionally biased region" description="Basic and acidic residues" evidence="10">
    <location>
        <begin position="885"/>
        <end position="896"/>
    </location>
</feature>
<evidence type="ECO:0000256" key="6">
    <source>
        <dbReference type="ARBA" id="ARBA00023116"/>
    </source>
</evidence>
<dbReference type="SUPFAM" id="SSF48168">
    <property type="entry name" value="R1 subunit of ribonucleotide reductase, N-terminal domain"/>
    <property type="match status" value="1"/>
</dbReference>
<dbReference type="SUPFAM" id="SSF51998">
    <property type="entry name" value="PFL-like glycyl radical enzymes"/>
    <property type="match status" value="1"/>
</dbReference>
<dbReference type="PANTHER" id="PTHR11573:SF6">
    <property type="entry name" value="RIBONUCLEOSIDE-DIPHOSPHATE REDUCTASE LARGE SUBUNIT"/>
    <property type="match status" value="1"/>
</dbReference>
<protein>
    <recommendedName>
        <fullName evidence="9">Ribonucleoside-diphosphate reductase</fullName>
        <ecNumber evidence="9">1.17.4.1</ecNumber>
    </recommendedName>
</protein>
<gene>
    <name evidence="12" type="ORF">PEVE_00012707</name>
</gene>
<sequence>MSDNVKTERQNHDLDNDTEIKGTYVIKRNKKKELIKVGKISARLENLSYSLNNEYLDQFTIVKRVIEGIYPGVHTTELDTLAAETSASMTTKHPDYAILAARIEVSNLHKETKKQFSEVMTDLYNYVNPKNGKHSPLISKETYDIIMANADVLDSEIIYARDYDYNYFGFKTLMRSYLLKIDGKVAERPQHMLMRVAIGIHQNDIKAACETYRLMSEKWFTHASPTLFNAGTCKPQMSSCFLLTMSDDSIDGIYETLSTCAKISKAAGGIGLNVHNIRASGSYIAGTNGTSNGLVPMLRVFNATARYVDQGGNKRPGAFAIYLEPWHPDIFDFLDLKKNTGKEEQRARDLFLALWIPDLFMKRCEENGMWSLMCPNECPGLQDCWGEKFEKLYESYEQQGKFRRQVKAQKLWFAILEAQVETGTPYMLYKDACNRKSNQQNVGTIKCSNLCTEIVEYSSPDEVAVCNLASLALNKFVITEQNPPQFDFKKLFEITQVVTRNLNKIIDVNYYPVKEAEKSNKRHRPIGIGVQGLADAFILLRYPFESAEAIELNKKIFETIYYGALTASCQLAKEKGPYETYEGSPASQGRLRKLKTRVSLRWHFEKEKKKQELSNLIYTSKPYQQVTQSRLVKEALQVFITQEHVARMLFHFPQNMKKKRKKIWVVTRYQYGYFCACSSDIILRETSDGIAKCRLFSQVIEKCSSNKRFTTWKTFGHRLSCKMMRRFVRNNYKGRIFKMDAMEQNNYEVFRRDVRRFAVSNEPQGSRRIVRSVDDDDDELLDDENLEALRLAALRTMRSKTSFVQGEFNATDVGDTRHVSLGREDKADLQIVALERQDSLSSSSTDYEEIDLNTPPPDVLSEDKRTFPDSEDNDSEFDQDDSDSEEKYVSDSHKEEEDMPEAAFGYEEEDKDMREDSLEGYKDSDDDVKDSENSDNDEGNSDAEDHISDDVDNTGTNDVLSDDESFQNEDDQYDEENVEHESDEDIFENTERNSVNGVEVPDDEVHDSDNEVNILNDISITIANESLPANSSEEILDGSEQENDLRIFHESNGELINVAKILSPQRIIIRQSESEDEIESNVKDESNKPKEQQATTNKNEKPVPATAETSHSVLSSGKVDSSSSKVTLSSAKVDLSSEEKQDIAVQKVKKASDLNVECLPSDVKRNSKPSPVEKPKVKSTLISTSNKDIKQKKLPMENTGNKAKEPVNENQKIQRADKNTSGKSDGNKNKITVDSKTERLEFNAKNDDKDEMDFDQLSIEDEDSDFVEEEENLPTVKSKVGLNKIPSEGSRTKRSLSRENNRKRRRSYSPERSRFSSRSYQSYSLSHDRLHDQRLRGRSRERFHRRSQSPSHKDRAYRRNYNRHERSRSKDRALKRITSDVGKNRENRRYRSRSRSHSRQKSGRTVDKDSKIDGNMQISKNSVRVSEKGRHKTKKEQDAKVSVKSQSKEIMAQKNGDRKTTAKLTESKSLKTLLPETDSDKKGSKPSAVKGAEVKSKQSKDLRSRLKVKKLDQDEDVTQKTAQKSSVKLVREKELDERIQRIKQQNEAILKRAKEVQAEKLKFS</sequence>
<comment type="caution">
    <text evidence="12">The sequence shown here is derived from an EMBL/GenBank/DDBJ whole genome shotgun (WGS) entry which is preliminary data.</text>
</comment>
<evidence type="ECO:0000313" key="13">
    <source>
        <dbReference type="Proteomes" id="UP001159427"/>
    </source>
</evidence>
<feature type="compositionally biased region" description="Basic and acidic residues" evidence="10">
    <location>
        <begin position="1080"/>
        <end position="1091"/>
    </location>
</feature>
<dbReference type="Pfam" id="PF02867">
    <property type="entry name" value="Ribonuc_red_lgC"/>
    <property type="match status" value="1"/>
</dbReference>
<dbReference type="EMBL" id="CALNXI010000194">
    <property type="protein sequence ID" value="CAH3021751.1"/>
    <property type="molecule type" value="Genomic_DNA"/>
</dbReference>
<feature type="compositionally biased region" description="Acidic residues" evidence="10">
    <location>
        <begin position="960"/>
        <end position="988"/>
    </location>
</feature>
<keyword evidence="2" id="KW-0021">Allosteric enzyme</keyword>
<dbReference type="CDD" id="cd01679">
    <property type="entry name" value="RNR_I"/>
    <property type="match status" value="1"/>
</dbReference>
<keyword evidence="6 9" id="KW-0215">Deoxyribonucleotide synthesis</keyword>
<dbReference type="Pfam" id="PF03477">
    <property type="entry name" value="ATP-cone"/>
    <property type="match status" value="1"/>
</dbReference>
<dbReference type="PROSITE" id="PS51161">
    <property type="entry name" value="ATP_CONE"/>
    <property type="match status" value="1"/>
</dbReference>
<feature type="compositionally biased region" description="Basic and acidic residues" evidence="10">
    <location>
        <begin position="1326"/>
        <end position="1340"/>
    </location>
</feature>
<dbReference type="InterPro" id="IPR013346">
    <property type="entry name" value="NrdE_NrdA_C"/>
</dbReference>
<accession>A0ABN8LWR9</accession>
<feature type="compositionally biased region" description="Basic and acidic residues" evidence="10">
    <location>
        <begin position="1362"/>
        <end position="1389"/>
    </location>
</feature>
<comment type="similarity">
    <text evidence="1 9">Belongs to the ribonucleoside diphosphate reductase large chain family.</text>
</comment>
<name>A0ABN8LWR9_9CNID</name>
<evidence type="ECO:0000256" key="3">
    <source>
        <dbReference type="ARBA" id="ARBA00022741"/>
    </source>
</evidence>
<evidence type="ECO:0000313" key="12">
    <source>
        <dbReference type="EMBL" id="CAH3021751.1"/>
    </source>
</evidence>
<evidence type="ECO:0000256" key="4">
    <source>
        <dbReference type="ARBA" id="ARBA00022840"/>
    </source>
</evidence>
<dbReference type="InterPro" id="IPR000788">
    <property type="entry name" value="RNR_lg_C"/>
</dbReference>
<keyword evidence="3 8" id="KW-0547">Nucleotide-binding</keyword>
<reference evidence="12 13" key="1">
    <citation type="submission" date="2022-05" db="EMBL/GenBank/DDBJ databases">
        <authorList>
            <consortium name="Genoscope - CEA"/>
            <person name="William W."/>
        </authorList>
    </citation>
    <scope>NUCLEOTIDE SEQUENCE [LARGE SCALE GENOMIC DNA]</scope>
</reference>
<evidence type="ECO:0000256" key="8">
    <source>
        <dbReference type="PROSITE-ProRule" id="PRU00492"/>
    </source>
</evidence>
<dbReference type="Pfam" id="PF00317">
    <property type="entry name" value="Ribonuc_red_lgN"/>
    <property type="match status" value="1"/>
</dbReference>
<dbReference type="Gene3D" id="3.20.70.20">
    <property type="match status" value="1"/>
</dbReference>
<dbReference type="NCBIfam" id="TIGR02506">
    <property type="entry name" value="NrdE_NrdA"/>
    <property type="match status" value="1"/>
</dbReference>
<organism evidence="12 13">
    <name type="scientific">Porites evermanni</name>
    <dbReference type="NCBI Taxonomy" id="104178"/>
    <lineage>
        <taxon>Eukaryota</taxon>
        <taxon>Metazoa</taxon>
        <taxon>Cnidaria</taxon>
        <taxon>Anthozoa</taxon>
        <taxon>Hexacorallia</taxon>
        <taxon>Scleractinia</taxon>
        <taxon>Fungiina</taxon>
        <taxon>Poritidae</taxon>
        <taxon>Porites</taxon>
    </lineage>
</organism>
<evidence type="ECO:0000256" key="9">
    <source>
        <dbReference type="RuleBase" id="RU003410"/>
    </source>
</evidence>
<comment type="function">
    <text evidence="7 9">Provides the precursors necessary for DNA synthesis. Catalyzes the biosynthesis of deoxyribonucleotides from the corresponding ribonucleotides.</text>
</comment>
<feature type="compositionally biased region" description="Basic residues" evidence="10">
    <location>
        <begin position="1390"/>
        <end position="1402"/>
    </location>
</feature>
<feature type="compositionally biased region" description="Low complexity" evidence="10">
    <location>
        <begin position="1110"/>
        <end position="1133"/>
    </location>
</feature>
<feature type="region of interest" description="Disordered" evidence="10">
    <location>
        <begin position="1071"/>
        <end position="1533"/>
    </location>
</feature>
<evidence type="ECO:0000256" key="7">
    <source>
        <dbReference type="ARBA" id="ARBA00024942"/>
    </source>
</evidence>
<dbReference type="PANTHER" id="PTHR11573">
    <property type="entry name" value="RIBONUCLEOSIDE-DIPHOSPHATE REDUCTASE LARGE CHAIN"/>
    <property type="match status" value="1"/>
</dbReference>
<comment type="catalytic activity">
    <reaction evidence="9">
        <text>a 2'-deoxyribonucleoside 5'-diphosphate + [thioredoxin]-disulfide + H2O = a ribonucleoside 5'-diphosphate + [thioredoxin]-dithiol</text>
        <dbReference type="Rhea" id="RHEA:23252"/>
        <dbReference type="Rhea" id="RHEA-COMP:10698"/>
        <dbReference type="Rhea" id="RHEA-COMP:10700"/>
        <dbReference type="ChEBI" id="CHEBI:15377"/>
        <dbReference type="ChEBI" id="CHEBI:29950"/>
        <dbReference type="ChEBI" id="CHEBI:50058"/>
        <dbReference type="ChEBI" id="CHEBI:57930"/>
        <dbReference type="ChEBI" id="CHEBI:73316"/>
        <dbReference type="EC" id="1.17.4.1"/>
    </reaction>
</comment>
<feature type="compositionally biased region" description="Basic and acidic residues" evidence="10">
    <location>
        <begin position="1455"/>
        <end position="1469"/>
    </location>
</feature>
<evidence type="ECO:0000256" key="1">
    <source>
        <dbReference type="ARBA" id="ARBA00010406"/>
    </source>
</evidence>
<evidence type="ECO:0000256" key="5">
    <source>
        <dbReference type="ARBA" id="ARBA00023002"/>
    </source>
</evidence>
<feature type="compositionally biased region" description="Basic and acidic residues" evidence="10">
    <location>
        <begin position="1202"/>
        <end position="1248"/>
    </location>
</feature>
<feature type="domain" description="ATP-cone" evidence="11">
    <location>
        <begin position="23"/>
        <end position="114"/>
    </location>
</feature>
<evidence type="ECO:0000259" key="11">
    <source>
        <dbReference type="PROSITE" id="PS51161"/>
    </source>
</evidence>
<dbReference type="PRINTS" id="PR01183">
    <property type="entry name" value="RIBORDTASEM1"/>
</dbReference>
<dbReference type="InterPro" id="IPR013509">
    <property type="entry name" value="RNR_lsu_N"/>
</dbReference>
<feature type="compositionally biased region" description="Acidic residues" evidence="10">
    <location>
        <begin position="1249"/>
        <end position="1272"/>
    </location>
</feature>
<feature type="compositionally biased region" description="Basic and acidic residues" evidence="10">
    <location>
        <begin position="1492"/>
        <end position="1512"/>
    </location>
</feature>
<dbReference type="InterPro" id="IPR005144">
    <property type="entry name" value="ATP-cone_dom"/>
</dbReference>
<feature type="region of interest" description="Disordered" evidence="10">
    <location>
        <begin position="837"/>
        <end position="1008"/>
    </location>
</feature>
<evidence type="ECO:0000256" key="10">
    <source>
        <dbReference type="SAM" id="MobiDB-lite"/>
    </source>
</evidence>
<dbReference type="InterPro" id="IPR008926">
    <property type="entry name" value="RNR_R1-su_N"/>
</dbReference>
<proteinExistence type="inferred from homology"/>
<feature type="compositionally biased region" description="Acidic residues" evidence="10">
    <location>
        <begin position="924"/>
        <end position="942"/>
    </location>
</feature>
<feature type="compositionally biased region" description="Low complexity" evidence="10">
    <location>
        <begin position="1316"/>
        <end position="1325"/>
    </location>
</feature>
<dbReference type="InterPro" id="IPR039718">
    <property type="entry name" value="Rrm1"/>
</dbReference>
<keyword evidence="13" id="KW-1185">Reference proteome</keyword>